<dbReference type="PANTHER" id="PTHR15321">
    <property type="entry name" value="TUMOR SUPPRESSOR P53-BINDING PROTEIN 1"/>
    <property type="match status" value="1"/>
</dbReference>
<dbReference type="Pfam" id="PF18428">
    <property type="entry name" value="BRCT_3"/>
    <property type="match status" value="1"/>
</dbReference>
<organism evidence="2 3">
    <name type="scientific">Platanthera guangdongensis</name>
    <dbReference type="NCBI Taxonomy" id="2320717"/>
    <lineage>
        <taxon>Eukaryota</taxon>
        <taxon>Viridiplantae</taxon>
        <taxon>Streptophyta</taxon>
        <taxon>Embryophyta</taxon>
        <taxon>Tracheophyta</taxon>
        <taxon>Spermatophyta</taxon>
        <taxon>Magnoliopsida</taxon>
        <taxon>Liliopsida</taxon>
        <taxon>Asparagales</taxon>
        <taxon>Orchidaceae</taxon>
        <taxon>Orchidoideae</taxon>
        <taxon>Orchideae</taxon>
        <taxon>Orchidinae</taxon>
        <taxon>Platanthera</taxon>
    </lineage>
</organism>
<reference evidence="2 3" key="1">
    <citation type="journal article" date="2022" name="Nat. Plants">
        <title>Genomes of leafy and leafless Platanthera orchids illuminate the evolution of mycoheterotrophy.</title>
        <authorList>
            <person name="Li M.H."/>
            <person name="Liu K.W."/>
            <person name="Li Z."/>
            <person name="Lu H.C."/>
            <person name="Ye Q.L."/>
            <person name="Zhang D."/>
            <person name="Wang J.Y."/>
            <person name="Li Y.F."/>
            <person name="Zhong Z.M."/>
            <person name="Liu X."/>
            <person name="Yu X."/>
            <person name="Liu D.K."/>
            <person name="Tu X.D."/>
            <person name="Liu B."/>
            <person name="Hao Y."/>
            <person name="Liao X.Y."/>
            <person name="Jiang Y.T."/>
            <person name="Sun W.H."/>
            <person name="Chen J."/>
            <person name="Chen Y.Q."/>
            <person name="Ai Y."/>
            <person name="Zhai J.W."/>
            <person name="Wu S.S."/>
            <person name="Zhou Z."/>
            <person name="Hsiao Y.Y."/>
            <person name="Wu W.L."/>
            <person name="Chen Y.Y."/>
            <person name="Lin Y.F."/>
            <person name="Hsu J.L."/>
            <person name="Li C.Y."/>
            <person name="Wang Z.W."/>
            <person name="Zhao X."/>
            <person name="Zhong W.Y."/>
            <person name="Ma X.K."/>
            <person name="Ma L."/>
            <person name="Huang J."/>
            <person name="Chen G.Z."/>
            <person name="Huang M.Z."/>
            <person name="Huang L."/>
            <person name="Peng D.H."/>
            <person name="Luo Y.B."/>
            <person name="Zou S.Q."/>
            <person name="Chen S.P."/>
            <person name="Lan S."/>
            <person name="Tsai W.C."/>
            <person name="Van de Peer Y."/>
            <person name="Liu Z.J."/>
        </authorList>
    </citation>
    <scope>NUCLEOTIDE SEQUENCE [LARGE SCALE GENOMIC DNA]</scope>
    <source>
        <strain evidence="2">Lor288</strain>
    </source>
</reference>
<accession>A0ABR2LTP0</accession>
<sequence>MACSEYHSPQFAEDPAWLPAWLQPYEQTNIGFEGQNHGDATPACQSLQENLCKGGITQLTTSGGAKYTSCNLHLSGDDYQQVGRASFSNAMHFNLHLSSTNSQFWSVQSNEIPDLRRHDMNKCSSSQKSVSENQVITHSLACQHTFEDPAPRMDSAPTVFKQNVSYKPNKDQFIIANNNSHQECDGKLDVGGQECTTVDDVIELSIAASEALVISEVMFSSMHFDSFSDATILEIALRVKHARKGCILEKTHAFSTGDPDDSDHLSDLDENSMFDAFEDVGITVQQFVETSNDPFACRKSSKTALGSDIRHQEIFKSDSSFHNIFVVHNGHEREADAEMIKGADTYKTSSQGSLLEYKLQLNSIQVKSHSQNKIDLLDNLPLDYSIQCLEDNSPEHEQKLHIIDAWPPNQTGSMEHQCIKEVGKVSKLSNAKIKERMKLFTWETSFLSESMDDLDKDASQRKPSAELEIVSSSDTALEVKSSALCKEKEHNHDTSLSQDYYGNLLLADPLCSIVPCSISSGITVGHESKLGVDLIEKSKNSMTVIYSKCLDENSTMQSSYMLHKPFVGNRDILSGAKFEQPCVSNRKQLNSLKPYSLATDAHKMDIVLPGKSRFSDNSNTEQILEQNKIRVPYLAFGVIESDDTRPPAHGDACSPPVLNCMNPFEGFQVTTCSGTNDNRKSSSISDLGKCRSNVSTRKASYRNGVINRSLIRAESDLHSFPADKKLMKKRVRFQEATFNIGPPKTYLAQRSCSGTTEPLQNSNLLHKSEFGRDQNINYLITNSTVSDNAMILQGLDFLLTGFSSCNAKNLEELIRRHGGYVLQNIPSFSPNLRWKLISSVTRKLPVVLCPKKVQTTKFLYGCAVNTFVLNYHWLEDSIQSGTIRPPGKYMIRSFSHPKENKLIIRLNNGSPILNKVGMMVHGKAKFCAKFMKIVKHGGGQVFKSLHRLVQSLKNGTNTLGIILVKNESCVSRHLKHCALEHGIPTMPASWIITSLFSGKLLPPKRDPCAPFHRIKMPSFPAPQPDGMSQEI</sequence>
<feature type="domain" description="BRCT" evidence="1">
    <location>
        <begin position="787"/>
        <end position="891"/>
    </location>
</feature>
<dbReference type="EMBL" id="JBBWWR010000015">
    <property type="protein sequence ID" value="KAK8949915.1"/>
    <property type="molecule type" value="Genomic_DNA"/>
</dbReference>
<gene>
    <name evidence="2" type="ORF">KSP40_PGU007208</name>
</gene>
<keyword evidence="3" id="KW-1185">Reference proteome</keyword>
<dbReference type="InterPro" id="IPR001357">
    <property type="entry name" value="BRCT_dom"/>
</dbReference>
<dbReference type="PROSITE" id="PS50172">
    <property type="entry name" value="BRCT"/>
    <property type="match status" value="1"/>
</dbReference>
<comment type="caution">
    <text evidence="2">The sequence shown here is derived from an EMBL/GenBank/DDBJ whole genome shotgun (WGS) entry which is preliminary data.</text>
</comment>
<protein>
    <recommendedName>
        <fullName evidence="1">BRCT domain-containing protein</fullName>
    </recommendedName>
</protein>
<dbReference type="SUPFAM" id="SSF52113">
    <property type="entry name" value="BRCT domain"/>
    <property type="match status" value="2"/>
</dbReference>
<dbReference type="SMART" id="SM00292">
    <property type="entry name" value="BRCT"/>
    <property type="match status" value="2"/>
</dbReference>
<evidence type="ECO:0000259" key="1">
    <source>
        <dbReference type="PROSITE" id="PS50172"/>
    </source>
</evidence>
<dbReference type="Proteomes" id="UP001412067">
    <property type="component" value="Unassembled WGS sequence"/>
</dbReference>
<dbReference type="PANTHER" id="PTHR15321:SF3">
    <property type="entry name" value="TP53-BINDING PROTEIN 1"/>
    <property type="match status" value="1"/>
</dbReference>
<dbReference type="InterPro" id="IPR047252">
    <property type="entry name" value="TP53BP1-like"/>
</dbReference>
<proteinExistence type="predicted"/>
<evidence type="ECO:0000313" key="3">
    <source>
        <dbReference type="Proteomes" id="UP001412067"/>
    </source>
</evidence>
<name>A0ABR2LTP0_9ASPA</name>
<dbReference type="InterPro" id="IPR036420">
    <property type="entry name" value="BRCT_dom_sf"/>
</dbReference>
<evidence type="ECO:0000313" key="2">
    <source>
        <dbReference type="EMBL" id="KAK8949915.1"/>
    </source>
</evidence>
<dbReference type="Gene3D" id="3.40.50.10190">
    <property type="entry name" value="BRCT domain"/>
    <property type="match status" value="2"/>
</dbReference>